<name>A0A9D5JXX0_9BACT</name>
<sequence length="206" mass="24020">MVVFMRFRDGFVIVRNPDVQFLEICKNSAIICCPAMWYYSCKNFQHHHYNQKLFQEDLCMASFQNSYLTIEEFIKAAVRFEVESAEFYRALKDRTNDAQIEELLGILADEEVSHQHTLEEFEVPKESSGIIQFSPPFTAAMPEVPSELPDTESCIELGLQRERKSVELYEHAAGRVIGDFQQILEGLADFERQHIEKLLKIQKRFT</sequence>
<feature type="domain" description="Rubrerythrin diiron-binding" evidence="1">
    <location>
        <begin position="72"/>
        <end position="201"/>
    </location>
</feature>
<evidence type="ECO:0000313" key="3">
    <source>
        <dbReference type="Proteomes" id="UP000649604"/>
    </source>
</evidence>
<protein>
    <recommendedName>
        <fullName evidence="1">Rubrerythrin diiron-binding domain-containing protein</fullName>
    </recommendedName>
</protein>
<dbReference type="Gene3D" id="1.20.1260.10">
    <property type="match status" value="1"/>
</dbReference>
<evidence type="ECO:0000259" key="1">
    <source>
        <dbReference type="Pfam" id="PF02915"/>
    </source>
</evidence>
<dbReference type="Pfam" id="PF02915">
    <property type="entry name" value="Rubrerythrin"/>
    <property type="match status" value="1"/>
</dbReference>
<dbReference type="InterPro" id="IPR003251">
    <property type="entry name" value="Rr_diiron-bd_dom"/>
</dbReference>
<dbReference type="Proteomes" id="UP000649604">
    <property type="component" value="Unassembled WGS sequence"/>
</dbReference>
<proteinExistence type="predicted"/>
<organism evidence="2 3">
    <name type="scientific">candidate division KSB3 bacterium</name>
    <dbReference type="NCBI Taxonomy" id="2044937"/>
    <lineage>
        <taxon>Bacteria</taxon>
        <taxon>candidate division KSB3</taxon>
    </lineage>
</organism>
<dbReference type="GO" id="GO:0046872">
    <property type="term" value="F:metal ion binding"/>
    <property type="evidence" value="ECO:0007669"/>
    <property type="project" value="InterPro"/>
</dbReference>
<dbReference type="InterPro" id="IPR012347">
    <property type="entry name" value="Ferritin-like"/>
</dbReference>
<reference evidence="2" key="1">
    <citation type="submission" date="2019-11" db="EMBL/GenBank/DDBJ databases">
        <title>Microbial mats filling the niche in hypersaline microbial mats.</title>
        <authorList>
            <person name="Wong H.L."/>
            <person name="Macleod F.I."/>
            <person name="White R.A. III"/>
            <person name="Burns B.P."/>
        </authorList>
    </citation>
    <scope>NUCLEOTIDE SEQUENCE</scope>
    <source>
        <strain evidence="2">Rbin_158</strain>
    </source>
</reference>
<comment type="caution">
    <text evidence="2">The sequence shown here is derived from an EMBL/GenBank/DDBJ whole genome shotgun (WGS) entry which is preliminary data.</text>
</comment>
<dbReference type="EMBL" id="WJJP01000564">
    <property type="protein sequence ID" value="MBD3326334.1"/>
    <property type="molecule type" value="Genomic_DNA"/>
</dbReference>
<dbReference type="InterPro" id="IPR009078">
    <property type="entry name" value="Ferritin-like_SF"/>
</dbReference>
<dbReference type="CDD" id="cd01045">
    <property type="entry name" value="Ferritin_like_AB"/>
    <property type="match status" value="1"/>
</dbReference>
<dbReference type="SUPFAM" id="SSF47240">
    <property type="entry name" value="Ferritin-like"/>
    <property type="match status" value="1"/>
</dbReference>
<gene>
    <name evidence="2" type="ORF">GF339_17245</name>
</gene>
<evidence type="ECO:0000313" key="2">
    <source>
        <dbReference type="EMBL" id="MBD3326334.1"/>
    </source>
</evidence>
<accession>A0A9D5JXX0</accession>
<dbReference type="GO" id="GO:0016491">
    <property type="term" value="F:oxidoreductase activity"/>
    <property type="evidence" value="ECO:0007669"/>
    <property type="project" value="InterPro"/>
</dbReference>
<dbReference type="AlphaFoldDB" id="A0A9D5JXX0"/>